<keyword evidence="7" id="KW-0808">Transferase</keyword>
<dbReference type="InterPro" id="IPR006575">
    <property type="entry name" value="RWD_dom"/>
</dbReference>
<reference evidence="23 24" key="1">
    <citation type="journal article" date="2007" name="Science">
        <title>Sea anemone genome reveals ancestral eumetazoan gene repertoire and genomic organization.</title>
        <authorList>
            <person name="Putnam N.H."/>
            <person name="Srivastava M."/>
            <person name="Hellsten U."/>
            <person name="Dirks B."/>
            <person name="Chapman J."/>
            <person name="Salamov A."/>
            <person name="Terry A."/>
            <person name="Shapiro H."/>
            <person name="Lindquist E."/>
            <person name="Kapitonov V.V."/>
            <person name="Jurka J."/>
            <person name="Genikhovich G."/>
            <person name="Grigoriev I.V."/>
            <person name="Lucas S.M."/>
            <person name="Steele R.E."/>
            <person name="Finnerty J.R."/>
            <person name="Technau U."/>
            <person name="Martindale M.Q."/>
            <person name="Rokhsar D.S."/>
        </authorList>
    </citation>
    <scope>NUCLEOTIDE SEQUENCE [LARGE SCALE GENOMIC DNA]</scope>
    <source>
        <strain evidence="24">CH2 X CH6</strain>
    </source>
</reference>
<feature type="domain" description="RING-type" evidence="22">
    <location>
        <begin position="194"/>
        <end position="435"/>
    </location>
</feature>
<evidence type="ECO:0000259" key="22">
    <source>
        <dbReference type="PROSITE" id="PS51873"/>
    </source>
</evidence>
<dbReference type="AlphaFoldDB" id="A7RN84"/>
<dbReference type="PROSITE" id="PS51873">
    <property type="entry name" value="TRIAD"/>
    <property type="match status" value="1"/>
</dbReference>
<dbReference type="Gene3D" id="2.20.25.20">
    <property type="match status" value="1"/>
</dbReference>
<accession>A7RN84</accession>
<dbReference type="GO" id="GO:0060828">
    <property type="term" value="P:regulation of canonical Wnt signaling pathway"/>
    <property type="evidence" value="ECO:0007669"/>
    <property type="project" value="UniProtKB-ARBA"/>
</dbReference>
<feature type="domain" description="RING-type" evidence="20">
    <location>
        <begin position="198"/>
        <end position="247"/>
    </location>
</feature>
<comment type="pathway">
    <text evidence="4">Protein modification; protein ubiquitination.</text>
</comment>
<keyword evidence="14" id="KW-0804">Transcription</keyword>
<dbReference type="OMA" id="PRSWCQG"/>
<evidence type="ECO:0000256" key="11">
    <source>
        <dbReference type="ARBA" id="ARBA00022786"/>
    </source>
</evidence>
<dbReference type="CDD" id="cd23820">
    <property type="entry name" value="RWD_RNF14"/>
    <property type="match status" value="1"/>
</dbReference>
<evidence type="ECO:0000256" key="8">
    <source>
        <dbReference type="ARBA" id="ARBA00022723"/>
    </source>
</evidence>
<evidence type="ECO:0000313" key="23">
    <source>
        <dbReference type="EMBL" id="EDO47022.1"/>
    </source>
</evidence>
<dbReference type="HOGENOM" id="CLU_021364_2_0_1"/>
<evidence type="ECO:0000313" key="24">
    <source>
        <dbReference type="Proteomes" id="UP000001593"/>
    </source>
</evidence>
<keyword evidence="6" id="KW-0963">Cytoplasm</keyword>
<dbReference type="GO" id="GO:0000151">
    <property type="term" value="C:ubiquitin ligase complex"/>
    <property type="evidence" value="ECO:0000318"/>
    <property type="project" value="GO_Central"/>
</dbReference>
<dbReference type="PANTHER" id="PTHR11685">
    <property type="entry name" value="RBR FAMILY RING FINGER AND IBR DOMAIN-CONTAINING"/>
    <property type="match status" value="1"/>
</dbReference>
<dbReference type="CDD" id="cd20354">
    <property type="entry name" value="Rcat_RBR_RNF14"/>
    <property type="match status" value="1"/>
</dbReference>
<dbReference type="SUPFAM" id="SSF57850">
    <property type="entry name" value="RING/U-box"/>
    <property type="match status" value="3"/>
</dbReference>
<dbReference type="InterPro" id="IPR047548">
    <property type="entry name" value="Rcat_RBR_RNF14"/>
</dbReference>
<dbReference type="InterPro" id="IPR001841">
    <property type="entry name" value="Znf_RING"/>
</dbReference>
<dbReference type="PROSITE" id="PS50089">
    <property type="entry name" value="ZF_RING_2"/>
    <property type="match status" value="1"/>
</dbReference>
<comment type="similarity">
    <text evidence="16">Belongs to the RBR family. RNF14 subfamily.</text>
</comment>
<dbReference type="SUPFAM" id="SSF54495">
    <property type="entry name" value="UBC-like"/>
    <property type="match status" value="1"/>
</dbReference>
<evidence type="ECO:0000256" key="1">
    <source>
        <dbReference type="ARBA" id="ARBA00001798"/>
    </source>
</evidence>
<dbReference type="Gene3D" id="3.30.40.10">
    <property type="entry name" value="Zinc/RING finger domain, C3HC4 (zinc finger)"/>
    <property type="match status" value="1"/>
</dbReference>
<dbReference type="PROSITE" id="PS50908">
    <property type="entry name" value="RWD"/>
    <property type="match status" value="1"/>
</dbReference>
<dbReference type="InParanoid" id="A7RN84"/>
<dbReference type="EMBL" id="DS469522">
    <property type="protein sequence ID" value="EDO47022.1"/>
    <property type="molecule type" value="Genomic_DNA"/>
</dbReference>
<dbReference type="InterPro" id="IPR013083">
    <property type="entry name" value="Znf_RING/FYVE/PHD"/>
</dbReference>
<organism evidence="23 24">
    <name type="scientific">Nematostella vectensis</name>
    <name type="common">Starlet sea anemone</name>
    <dbReference type="NCBI Taxonomy" id="45351"/>
    <lineage>
        <taxon>Eukaryota</taxon>
        <taxon>Metazoa</taxon>
        <taxon>Cnidaria</taxon>
        <taxon>Anthozoa</taxon>
        <taxon>Hexacorallia</taxon>
        <taxon>Actiniaria</taxon>
        <taxon>Edwardsiidae</taxon>
        <taxon>Nematostella</taxon>
    </lineage>
</organism>
<evidence type="ECO:0000256" key="13">
    <source>
        <dbReference type="ARBA" id="ARBA00023015"/>
    </source>
</evidence>
<dbReference type="InterPro" id="IPR016135">
    <property type="entry name" value="UBQ-conjugating_enzyme/RWD"/>
</dbReference>
<dbReference type="InterPro" id="IPR044066">
    <property type="entry name" value="TRIAD_supradom"/>
</dbReference>
<dbReference type="InterPro" id="IPR031127">
    <property type="entry name" value="E3_UB_ligase_RBR"/>
</dbReference>
<keyword evidence="13" id="KW-0805">Transcription regulation</keyword>
<dbReference type="InterPro" id="IPR002867">
    <property type="entry name" value="IBR_dom"/>
</dbReference>
<dbReference type="GO" id="GO:0005634">
    <property type="term" value="C:nucleus"/>
    <property type="evidence" value="ECO:0007669"/>
    <property type="project" value="UniProtKB-SubCell"/>
</dbReference>
<evidence type="ECO:0000256" key="19">
    <source>
        <dbReference type="PROSITE-ProRule" id="PRU00175"/>
    </source>
</evidence>
<dbReference type="GO" id="GO:0008270">
    <property type="term" value="F:zinc ion binding"/>
    <property type="evidence" value="ECO:0007669"/>
    <property type="project" value="UniProtKB-KW"/>
</dbReference>
<evidence type="ECO:0000259" key="20">
    <source>
        <dbReference type="PROSITE" id="PS50089"/>
    </source>
</evidence>
<keyword evidence="8" id="KW-0479">Metal-binding</keyword>
<evidence type="ECO:0000256" key="7">
    <source>
        <dbReference type="ARBA" id="ARBA00022679"/>
    </source>
</evidence>
<keyword evidence="24" id="KW-1185">Reference proteome</keyword>
<feature type="domain" description="RWD" evidence="21">
    <location>
        <begin position="9"/>
        <end position="137"/>
    </location>
</feature>
<evidence type="ECO:0000259" key="21">
    <source>
        <dbReference type="PROSITE" id="PS50908"/>
    </source>
</evidence>
<dbReference type="GO" id="GO:0061630">
    <property type="term" value="F:ubiquitin protein ligase activity"/>
    <property type="evidence" value="ECO:0000318"/>
    <property type="project" value="GO_Central"/>
</dbReference>
<dbReference type="CDD" id="cd20341">
    <property type="entry name" value="BRcat_RBR_RNF14"/>
    <property type="match status" value="1"/>
</dbReference>
<dbReference type="Gene3D" id="1.20.120.1750">
    <property type="match status" value="1"/>
</dbReference>
<evidence type="ECO:0000256" key="3">
    <source>
        <dbReference type="ARBA" id="ARBA00004496"/>
    </source>
</evidence>
<dbReference type="GO" id="GO:0016567">
    <property type="term" value="P:protein ubiquitination"/>
    <property type="evidence" value="ECO:0007669"/>
    <property type="project" value="InterPro"/>
</dbReference>
<comment type="subcellular location">
    <subcellularLocation>
        <location evidence="3">Cytoplasm</location>
    </subcellularLocation>
    <subcellularLocation>
        <location evidence="2">Nucleus</location>
    </subcellularLocation>
</comment>
<keyword evidence="11" id="KW-0833">Ubl conjugation pathway</keyword>
<dbReference type="eggNOG" id="KOG1814">
    <property type="taxonomic scope" value="Eukaryota"/>
</dbReference>
<gene>
    <name evidence="23" type="ORF">NEMVEDRAFT_v1g160848</name>
</gene>
<comment type="catalytic activity">
    <reaction evidence="1">
        <text>[E2 ubiquitin-conjugating enzyme]-S-ubiquitinyl-L-cysteine + [acceptor protein]-L-lysine = [E2 ubiquitin-conjugating enzyme]-L-cysteine + [acceptor protein]-N(6)-ubiquitinyl-L-lysine.</text>
        <dbReference type="EC" id="2.3.2.31"/>
    </reaction>
</comment>
<evidence type="ECO:0000256" key="9">
    <source>
        <dbReference type="ARBA" id="ARBA00022737"/>
    </source>
</evidence>
<keyword evidence="15" id="KW-0539">Nucleus</keyword>
<dbReference type="Proteomes" id="UP000001593">
    <property type="component" value="Unassembled WGS sequence"/>
</dbReference>
<dbReference type="CDD" id="cd16628">
    <property type="entry name" value="RING-HC_RBR_RNF14"/>
    <property type="match status" value="1"/>
</dbReference>
<proteinExistence type="inferred from homology"/>
<dbReference type="PROSITE" id="PS00518">
    <property type="entry name" value="ZF_RING_1"/>
    <property type="match status" value="1"/>
</dbReference>
<keyword evidence="10 19" id="KW-0863">Zinc-finger</keyword>
<evidence type="ECO:0000256" key="16">
    <source>
        <dbReference type="ARBA" id="ARBA00044508"/>
    </source>
</evidence>
<evidence type="ECO:0000256" key="5">
    <source>
        <dbReference type="ARBA" id="ARBA00012251"/>
    </source>
</evidence>
<evidence type="ECO:0000256" key="17">
    <source>
        <dbReference type="ARBA" id="ARBA00067098"/>
    </source>
</evidence>
<sequence>MADADAQEDELLALASIYDERTFTHSSEEKGGQFNVFLDLPDHFQIREDSAASASSEKDGFECIDLKYLPPIVLNFVMPENYPSIQPPEYTLSCKWLTRQQLSKLCKDLDEIWTDQGVGDVIIFRWTQFLMDEALEVLNIKSPMTVRFHRQQSIPLDSSLVDKRAVQDVASYSLLIASILEYEKQEKARVFDTSYFTCDVCFSEKPGSMCLAFHNCGHVFCCECMTGYFTVQINDGSVKALTCPTSKCESQALPSQVKRVVSEETFAKYDKFLLQSSLDGMSDITYCPRPDCQSPVLVDSESTIGLCPACSFAFCKICRLGYHGVSPCSIKNSEFRKLRTEYLKATEEERALLDQRYGRDRLKKVFEEVVSEDWVKSNCTKCPSCSYQIQKFDGCNKMTCIKCRANFCWLCRSILLTTNPYLHFNKLGSQCFGRLLEGVDLALDEDDDDWFDDFDEF</sequence>
<dbReference type="STRING" id="45351.A7RN84"/>
<dbReference type="SMART" id="SM00591">
    <property type="entry name" value="RWD"/>
    <property type="match status" value="1"/>
</dbReference>
<evidence type="ECO:0000256" key="18">
    <source>
        <dbReference type="ARBA" id="ARBA00075528"/>
    </source>
</evidence>
<dbReference type="GO" id="GO:0031624">
    <property type="term" value="F:ubiquitin conjugating enzyme binding"/>
    <property type="evidence" value="ECO:0000318"/>
    <property type="project" value="GO_Central"/>
</dbReference>
<evidence type="ECO:0000256" key="12">
    <source>
        <dbReference type="ARBA" id="ARBA00022833"/>
    </source>
</evidence>
<keyword evidence="9" id="KW-0677">Repeat</keyword>
<dbReference type="GO" id="GO:0005737">
    <property type="term" value="C:cytoplasm"/>
    <property type="evidence" value="ECO:0000318"/>
    <property type="project" value="GO_Central"/>
</dbReference>
<dbReference type="FunFam" id="3.10.110.10:FF:000049">
    <property type="entry name" value="RBR-type E3 ubiquitin transferase"/>
    <property type="match status" value="1"/>
</dbReference>
<evidence type="ECO:0000256" key="4">
    <source>
        <dbReference type="ARBA" id="ARBA00004906"/>
    </source>
</evidence>
<dbReference type="EC" id="2.3.2.31" evidence="5"/>
<dbReference type="Pfam" id="PF22191">
    <property type="entry name" value="IBR_1"/>
    <property type="match status" value="1"/>
</dbReference>
<dbReference type="SMART" id="SM00647">
    <property type="entry name" value="IBR"/>
    <property type="match status" value="2"/>
</dbReference>
<evidence type="ECO:0000256" key="2">
    <source>
        <dbReference type="ARBA" id="ARBA00004123"/>
    </source>
</evidence>
<protein>
    <recommendedName>
        <fullName evidence="17">E3 ubiquitin-protein ligase RNF14</fullName>
        <ecNumber evidence="5">2.3.2.31</ecNumber>
    </recommendedName>
    <alternativeName>
        <fullName evidence="18">RING finger protein 14</fullName>
    </alternativeName>
</protein>
<dbReference type="InterPro" id="IPR031128">
    <property type="entry name" value="RNF14_RING-HC_Zfn"/>
</dbReference>
<evidence type="ECO:0000256" key="15">
    <source>
        <dbReference type="ARBA" id="ARBA00023242"/>
    </source>
</evidence>
<dbReference type="PhylomeDB" id="A7RN84"/>
<keyword evidence="12" id="KW-0862">Zinc</keyword>
<evidence type="ECO:0000256" key="6">
    <source>
        <dbReference type="ARBA" id="ARBA00022490"/>
    </source>
</evidence>
<dbReference type="Gene3D" id="3.10.110.10">
    <property type="entry name" value="Ubiquitin Conjugating Enzyme"/>
    <property type="match status" value="1"/>
</dbReference>
<evidence type="ECO:0000256" key="14">
    <source>
        <dbReference type="ARBA" id="ARBA00023163"/>
    </source>
</evidence>
<dbReference type="Pfam" id="PF05773">
    <property type="entry name" value="RWD"/>
    <property type="match status" value="1"/>
</dbReference>
<dbReference type="InterPro" id="IPR017907">
    <property type="entry name" value="Znf_RING_CS"/>
</dbReference>
<dbReference type="FunFam" id="3.30.40.10:FF:000186">
    <property type="entry name" value="RBR-type E3 ubiquitin transferase"/>
    <property type="match status" value="1"/>
</dbReference>
<name>A7RN84_NEMVE</name>
<dbReference type="Pfam" id="PF01485">
    <property type="entry name" value="IBR"/>
    <property type="match status" value="1"/>
</dbReference>
<dbReference type="GO" id="GO:0006511">
    <property type="term" value="P:ubiquitin-dependent protein catabolic process"/>
    <property type="evidence" value="ECO:0000318"/>
    <property type="project" value="GO_Central"/>
</dbReference>
<evidence type="ECO:0000256" key="10">
    <source>
        <dbReference type="ARBA" id="ARBA00022771"/>
    </source>
</evidence>